<dbReference type="CDD" id="cd00448">
    <property type="entry name" value="YjgF_YER057c_UK114_family"/>
    <property type="match status" value="1"/>
</dbReference>
<evidence type="ECO:0000313" key="2">
    <source>
        <dbReference type="Proteomes" id="UP000214746"/>
    </source>
</evidence>
<protein>
    <submittedName>
        <fullName evidence="1">RidA family protein</fullName>
    </submittedName>
</protein>
<dbReference type="Pfam" id="PF01042">
    <property type="entry name" value="Ribonuc_L-PSP"/>
    <property type="match status" value="1"/>
</dbReference>
<name>A0A2W1P2N0_PAEXE</name>
<reference evidence="1" key="1">
    <citation type="submission" date="2018-06" db="EMBL/GenBank/DDBJ databases">
        <title>Paenibacillus xerothermodurans sp. nov. an extremely dry heat resistant spore forming bacterium isolated from the soil of Cape Canaveral, Florida.</title>
        <authorList>
            <person name="Seuylemezian A."/>
            <person name="Kaur N."/>
            <person name="Patil P."/>
            <person name="Patil P."/>
            <person name="Mayilraj S."/>
            <person name="Vaishampayan P."/>
        </authorList>
    </citation>
    <scope>NUCLEOTIDE SEQUENCE [LARGE SCALE GENOMIC DNA]</scope>
    <source>
        <strain evidence="1">ATCC 27380</strain>
    </source>
</reference>
<accession>A0A2W1P2N0</accession>
<dbReference type="InterPro" id="IPR006175">
    <property type="entry name" value="YjgF/YER057c/UK114"/>
</dbReference>
<keyword evidence="2" id="KW-1185">Reference proteome</keyword>
<dbReference type="Proteomes" id="UP000214746">
    <property type="component" value="Unassembled WGS sequence"/>
</dbReference>
<dbReference type="SUPFAM" id="SSF55298">
    <property type="entry name" value="YjgF-like"/>
    <property type="match status" value="1"/>
</dbReference>
<dbReference type="EMBL" id="NHRJ02000003">
    <property type="protein sequence ID" value="PZE21388.1"/>
    <property type="molecule type" value="Genomic_DNA"/>
</dbReference>
<dbReference type="OrthoDB" id="573013at2"/>
<evidence type="ECO:0000313" key="1">
    <source>
        <dbReference type="EMBL" id="PZE21388.1"/>
    </source>
</evidence>
<proteinExistence type="predicted"/>
<comment type="caution">
    <text evidence="1">The sequence shown here is derived from an EMBL/GenBank/DDBJ whole genome shotgun (WGS) entry which is preliminary data.</text>
</comment>
<dbReference type="RefSeq" id="WP_089199584.1">
    <property type="nucleotide sequence ID" value="NZ_NHRJ02000003.1"/>
</dbReference>
<dbReference type="PANTHER" id="PTHR43857:SF1">
    <property type="entry name" value="YJGH FAMILY PROTEIN"/>
    <property type="match status" value="1"/>
</dbReference>
<dbReference type="InterPro" id="IPR035959">
    <property type="entry name" value="RutC-like_sf"/>
</dbReference>
<organism evidence="1 2">
    <name type="scientific">Paenibacillus xerothermodurans</name>
    <dbReference type="NCBI Taxonomy" id="1977292"/>
    <lineage>
        <taxon>Bacteria</taxon>
        <taxon>Bacillati</taxon>
        <taxon>Bacillota</taxon>
        <taxon>Bacilli</taxon>
        <taxon>Bacillales</taxon>
        <taxon>Paenibacillaceae</taxon>
        <taxon>Paenibacillus</taxon>
    </lineage>
</organism>
<dbReference type="Gene3D" id="3.30.1330.40">
    <property type="entry name" value="RutC-like"/>
    <property type="match status" value="1"/>
</dbReference>
<dbReference type="PANTHER" id="PTHR43857">
    <property type="entry name" value="BLR7761 PROTEIN"/>
    <property type="match status" value="1"/>
</dbReference>
<dbReference type="AlphaFoldDB" id="A0A2W1P2N0"/>
<gene>
    <name evidence="1" type="ORF">CBW46_008500</name>
</gene>
<sequence>MKAFEPINPEGWLRAPGWSHAIAVKTGEVTFVKIAGQVGWDMTTQQLVADDLAAQYEQAIKNICSIVSAAGGEPQDIVELRIYTTNVKEYNERIKEMGQAYQNHIGKHFPTITLVGVTDLFKEEIKVEIEATAVIS</sequence>